<keyword evidence="4" id="KW-0233">DNA recombination</keyword>
<dbReference type="Proteomes" id="UP001462961">
    <property type="component" value="Unassembled WGS sequence"/>
</dbReference>
<dbReference type="Pfam" id="PF02796">
    <property type="entry name" value="HTH_7"/>
    <property type="match status" value="1"/>
</dbReference>
<evidence type="ECO:0000313" key="10">
    <source>
        <dbReference type="Proteomes" id="UP000509548"/>
    </source>
</evidence>
<dbReference type="InterPro" id="IPR006120">
    <property type="entry name" value="Resolvase_HTH_dom"/>
</dbReference>
<evidence type="ECO:0000259" key="7">
    <source>
        <dbReference type="PROSITE" id="PS51736"/>
    </source>
</evidence>
<dbReference type="InterPro" id="IPR036162">
    <property type="entry name" value="Resolvase-like_N_sf"/>
</dbReference>
<keyword evidence="3" id="KW-0238">DNA-binding</keyword>
<gene>
    <name evidence="9" type="ORF">A9O66_09465</name>
    <name evidence="8" type="ORF">VOI32_15640</name>
</gene>
<dbReference type="CDD" id="cd00569">
    <property type="entry name" value="HTH_Hin_like"/>
    <property type="match status" value="1"/>
</dbReference>
<evidence type="ECO:0000256" key="4">
    <source>
        <dbReference type="ARBA" id="ARBA00023172"/>
    </source>
</evidence>
<evidence type="ECO:0000256" key="5">
    <source>
        <dbReference type="PIRSR" id="PIRSR606118-50"/>
    </source>
</evidence>
<dbReference type="AlphaFoldDB" id="A0A9Q6S120"/>
<reference evidence="9" key="2">
    <citation type="submission" date="2016-06" db="EMBL/GenBank/DDBJ databases">
        <authorList>
            <person name="Huang P."/>
            <person name="Jiang X."/>
            <person name="Liu X."/>
        </authorList>
    </citation>
    <scope>NUCLEOTIDE SEQUENCE</scope>
    <source>
        <strain evidence="9">852011</strain>
    </source>
</reference>
<evidence type="ECO:0000313" key="8">
    <source>
        <dbReference type="EMBL" id="MEO1755360.1"/>
    </source>
</evidence>
<dbReference type="CDD" id="cd03768">
    <property type="entry name" value="SR_ResInv"/>
    <property type="match status" value="1"/>
</dbReference>
<keyword evidence="2" id="KW-0229">DNA integration</keyword>
<dbReference type="Gene3D" id="3.40.50.1390">
    <property type="entry name" value="Resolvase, N-terminal catalytic domain"/>
    <property type="match status" value="1"/>
</dbReference>
<evidence type="ECO:0000313" key="11">
    <source>
        <dbReference type="Proteomes" id="UP001462961"/>
    </source>
</evidence>
<evidence type="ECO:0000256" key="1">
    <source>
        <dbReference type="ARBA" id="ARBA00009913"/>
    </source>
</evidence>
<dbReference type="EMBL" id="JAYLVJ010000017">
    <property type="protein sequence ID" value="MEO1755360.1"/>
    <property type="molecule type" value="Genomic_DNA"/>
</dbReference>
<dbReference type="PROSITE" id="PS00397">
    <property type="entry name" value="RECOMBINASES_1"/>
    <property type="match status" value="1"/>
</dbReference>
<keyword evidence="11" id="KW-1185">Reference proteome</keyword>
<dbReference type="EMBL" id="CP015958">
    <property type="protein sequence ID" value="QLB62589.1"/>
    <property type="molecule type" value="Genomic_DNA"/>
</dbReference>
<dbReference type="PROSITE" id="PS51736">
    <property type="entry name" value="RECOMBINASES_3"/>
    <property type="match status" value="1"/>
</dbReference>
<evidence type="ECO:0000256" key="6">
    <source>
        <dbReference type="PROSITE-ProRule" id="PRU10137"/>
    </source>
</evidence>
<evidence type="ECO:0000256" key="3">
    <source>
        <dbReference type="ARBA" id="ARBA00023125"/>
    </source>
</evidence>
<dbReference type="SUPFAM" id="SSF46689">
    <property type="entry name" value="Homeodomain-like"/>
    <property type="match status" value="1"/>
</dbReference>
<sequence>MSRNFAYCRVSTIGQHNENQIQEIAASGFVVEKKRIVEESISGSVAALQRPGFESLLKRMEEGDVLIVTKLDRLGRDAMDVGSTIDLLAKTGIKVVCIQLGGMDLTSAAGKLQMQVLTAVAEFERNLLIERTQAGLARAKAEGKAMGRPSALKESEQAEVLRRLAAGESVSQLARDYDTSRTTIQRVRDRGIEVNPAA</sequence>
<dbReference type="PANTHER" id="PTHR30461:SF2">
    <property type="entry name" value="SERINE RECOMBINASE PINE-RELATED"/>
    <property type="match status" value="1"/>
</dbReference>
<evidence type="ECO:0000256" key="2">
    <source>
        <dbReference type="ARBA" id="ARBA00022908"/>
    </source>
</evidence>
<reference evidence="9 10" key="1">
    <citation type="journal article" date="2014" name="Genome Announc.">
        <title>Draft Genome Sequence of the Haloacid-Degrading Burkholderia caribensis Strain MBA4.</title>
        <authorList>
            <person name="Pan Y."/>
            <person name="Kong K.F."/>
            <person name="Tsang J.S."/>
        </authorList>
    </citation>
    <scope>NUCLEOTIDE SEQUENCE [LARGE SCALE GENOMIC DNA]</scope>
    <source>
        <strain evidence="9 10">852011</strain>
    </source>
</reference>
<feature type="active site" description="O-(5'-phospho-DNA)-serine intermediate" evidence="5 6">
    <location>
        <position position="11"/>
    </location>
</feature>
<dbReference type="SUPFAM" id="SSF53041">
    <property type="entry name" value="Resolvase-like"/>
    <property type="match status" value="1"/>
</dbReference>
<protein>
    <submittedName>
        <fullName evidence="8">Recombinase family protein</fullName>
    </submittedName>
</protein>
<proteinExistence type="inferred from homology"/>
<evidence type="ECO:0000313" key="9">
    <source>
        <dbReference type="EMBL" id="QLB62589.1"/>
    </source>
</evidence>
<dbReference type="GO" id="GO:0000150">
    <property type="term" value="F:DNA strand exchange activity"/>
    <property type="evidence" value="ECO:0007669"/>
    <property type="project" value="InterPro"/>
</dbReference>
<dbReference type="Pfam" id="PF00239">
    <property type="entry name" value="Resolvase"/>
    <property type="match status" value="1"/>
</dbReference>
<reference evidence="8 11" key="3">
    <citation type="submission" date="2024-01" db="EMBL/GenBank/DDBJ databases">
        <title>The diversity of rhizobia nodulating Mimosa spp. in eleven states of Brazil covering several biomes is determined by host plant, location, and edaphic factors.</title>
        <authorList>
            <person name="Rouws L."/>
            <person name="Barauna A."/>
            <person name="Beukes C."/>
            <person name="De Faria S.M."/>
            <person name="Gross E."/>
            <person name="Dos Reis Junior F.B."/>
            <person name="Simon M."/>
            <person name="Maluk M."/>
            <person name="Odee D.W."/>
            <person name="Kenicer G."/>
            <person name="Young J.P.W."/>
            <person name="Reis V.M."/>
            <person name="Zilli J."/>
            <person name="James E.K."/>
        </authorList>
    </citation>
    <scope>NUCLEOTIDE SEQUENCE [LARGE SCALE GENOMIC DNA]</scope>
    <source>
        <strain evidence="8 11">JHI1651</strain>
    </source>
</reference>
<feature type="domain" description="Resolvase/invertase-type recombinase catalytic" evidence="7">
    <location>
        <begin position="3"/>
        <end position="143"/>
    </location>
</feature>
<dbReference type="InterPro" id="IPR006118">
    <property type="entry name" value="Recombinase_CS"/>
</dbReference>
<dbReference type="Gene3D" id="1.10.10.60">
    <property type="entry name" value="Homeodomain-like"/>
    <property type="match status" value="1"/>
</dbReference>
<dbReference type="InterPro" id="IPR050639">
    <property type="entry name" value="SSR_resolvase"/>
</dbReference>
<dbReference type="InterPro" id="IPR006119">
    <property type="entry name" value="Resolv_N"/>
</dbReference>
<dbReference type="Proteomes" id="UP000509548">
    <property type="component" value="Chromosome 1"/>
</dbReference>
<dbReference type="GO" id="GO:0015074">
    <property type="term" value="P:DNA integration"/>
    <property type="evidence" value="ECO:0007669"/>
    <property type="project" value="UniProtKB-KW"/>
</dbReference>
<dbReference type="InterPro" id="IPR009057">
    <property type="entry name" value="Homeodomain-like_sf"/>
</dbReference>
<dbReference type="SMART" id="SM00857">
    <property type="entry name" value="Resolvase"/>
    <property type="match status" value="1"/>
</dbReference>
<dbReference type="GO" id="GO:0003677">
    <property type="term" value="F:DNA binding"/>
    <property type="evidence" value="ECO:0007669"/>
    <property type="project" value="UniProtKB-KW"/>
</dbReference>
<dbReference type="PROSITE" id="PS00398">
    <property type="entry name" value="RECOMBINASES_2"/>
    <property type="match status" value="1"/>
</dbReference>
<dbReference type="RefSeq" id="WP_107201930.1">
    <property type="nucleotide sequence ID" value="NZ_CP015958.1"/>
</dbReference>
<comment type="similarity">
    <text evidence="1">Belongs to the site-specific recombinase resolvase family.</text>
</comment>
<accession>A0A9Q6S120</accession>
<name>A0A9Q6S120_9BURK</name>
<organism evidence="9 10">
    <name type="scientific">Paraburkholderia caribensis</name>
    <dbReference type="NCBI Taxonomy" id="75105"/>
    <lineage>
        <taxon>Bacteria</taxon>
        <taxon>Pseudomonadati</taxon>
        <taxon>Pseudomonadota</taxon>
        <taxon>Betaproteobacteria</taxon>
        <taxon>Burkholderiales</taxon>
        <taxon>Burkholderiaceae</taxon>
        <taxon>Paraburkholderia</taxon>
    </lineage>
</organism>
<dbReference type="PANTHER" id="PTHR30461">
    <property type="entry name" value="DNA-INVERTASE FROM LAMBDOID PROPHAGE"/>
    <property type="match status" value="1"/>
</dbReference>